<organism evidence="2 3">
    <name type="scientific">Diacronema lutheri</name>
    <name type="common">Unicellular marine alga</name>
    <name type="synonym">Monochrysis lutheri</name>
    <dbReference type="NCBI Taxonomy" id="2081491"/>
    <lineage>
        <taxon>Eukaryota</taxon>
        <taxon>Haptista</taxon>
        <taxon>Haptophyta</taxon>
        <taxon>Pavlovophyceae</taxon>
        <taxon>Pavlovales</taxon>
        <taxon>Pavlovaceae</taxon>
        <taxon>Diacronema</taxon>
    </lineage>
</organism>
<feature type="compositionally biased region" description="Low complexity" evidence="1">
    <location>
        <begin position="211"/>
        <end position="240"/>
    </location>
</feature>
<gene>
    <name evidence="2" type="ORF">KFE25_000014</name>
</gene>
<evidence type="ECO:0000313" key="2">
    <source>
        <dbReference type="EMBL" id="KAG8463846.1"/>
    </source>
</evidence>
<evidence type="ECO:0000313" key="3">
    <source>
        <dbReference type="Proteomes" id="UP000751190"/>
    </source>
</evidence>
<feature type="region of interest" description="Disordered" evidence="1">
    <location>
        <begin position="45"/>
        <end position="67"/>
    </location>
</feature>
<name>A0A8J5XEU6_DIALT</name>
<dbReference type="Proteomes" id="UP000751190">
    <property type="component" value="Unassembled WGS sequence"/>
</dbReference>
<keyword evidence="3" id="KW-1185">Reference proteome</keyword>
<sequence>MLKPNDGKGGRARQMLTTPTAPPGLAFEYLAASIATFISTSRGSLAPPSWHARTTTCEPGRPGRPDAWSQQLSASRCSVSQPSRSFSGAVRPTRISAPSAHMYVRYGSRGALLAGGPFGRLDAGGGRTGGESFTPKLDREAGARMRGRIELGDYLDQLPQRRLARRLARLRRRELGAIREGHQVGVKRRRIGKQLGLALRARASRRLVARLSTRAASARSPSGSTARGGAPPADGARCGAESGAEL</sequence>
<comment type="caution">
    <text evidence="2">The sequence shown here is derived from an EMBL/GenBank/DDBJ whole genome shotgun (WGS) entry which is preliminary data.</text>
</comment>
<feature type="region of interest" description="Disordered" evidence="1">
    <location>
        <begin position="211"/>
        <end position="246"/>
    </location>
</feature>
<protein>
    <submittedName>
        <fullName evidence="2">Uncharacterized protein</fullName>
    </submittedName>
</protein>
<dbReference type="EMBL" id="JAGTXO010000014">
    <property type="protein sequence ID" value="KAG8463846.1"/>
    <property type="molecule type" value="Genomic_DNA"/>
</dbReference>
<reference evidence="2" key="1">
    <citation type="submission" date="2021-05" db="EMBL/GenBank/DDBJ databases">
        <title>The genome of the haptophyte Pavlova lutheri (Diacronema luteri, Pavlovales) - a model for lipid biosynthesis in eukaryotic algae.</title>
        <authorList>
            <person name="Hulatt C.J."/>
            <person name="Posewitz M.C."/>
        </authorList>
    </citation>
    <scope>NUCLEOTIDE SEQUENCE</scope>
    <source>
        <strain evidence="2">NIVA-4/92</strain>
    </source>
</reference>
<proteinExistence type="predicted"/>
<accession>A0A8J5XEU6</accession>
<evidence type="ECO:0000256" key="1">
    <source>
        <dbReference type="SAM" id="MobiDB-lite"/>
    </source>
</evidence>
<dbReference type="AlphaFoldDB" id="A0A8J5XEU6"/>